<dbReference type="STRING" id="7232.A0A484BLI1"/>
<protein>
    <recommendedName>
        <fullName evidence="3">3'-5' exonuclease domain-containing protein</fullName>
    </recommendedName>
</protein>
<comment type="caution">
    <text evidence="1">The sequence shown here is derived from an EMBL/GenBank/DDBJ whole genome shotgun (WGS) entry which is preliminary data.</text>
</comment>
<dbReference type="InterPro" id="IPR052144">
    <property type="entry name" value="piRNA_biogenesis_EXD1"/>
</dbReference>
<dbReference type="InterPro" id="IPR036397">
    <property type="entry name" value="RNaseH_sf"/>
</dbReference>
<dbReference type="InterPro" id="IPR012337">
    <property type="entry name" value="RNaseH-like_sf"/>
</dbReference>
<dbReference type="OrthoDB" id="26838at2759"/>
<dbReference type="PANTHER" id="PTHR46628:SF1">
    <property type="entry name" value="PIRNA BIOGENESIS PROTEIN EXD1"/>
    <property type="match status" value="1"/>
</dbReference>
<proteinExistence type="predicted"/>
<dbReference type="PANTHER" id="PTHR46628">
    <property type="entry name" value="PIRNA BIOGENESIS PROTEIN EXD1"/>
    <property type="match status" value="1"/>
</dbReference>
<dbReference type="SUPFAM" id="SSF53098">
    <property type="entry name" value="Ribonuclease H-like"/>
    <property type="match status" value="1"/>
</dbReference>
<accession>A0A484BLI1</accession>
<organism evidence="1 2">
    <name type="scientific">Drosophila navojoa</name>
    <name type="common">Fruit fly</name>
    <dbReference type="NCBI Taxonomy" id="7232"/>
    <lineage>
        <taxon>Eukaryota</taxon>
        <taxon>Metazoa</taxon>
        <taxon>Ecdysozoa</taxon>
        <taxon>Arthropoda</taxon>
        <taxon>Hexapoda</taxon>
        <taxon>Insecta</taxon>
        <taxon>Pterygota</taxon>
        <taxon>Neoptera</taxon>
        <taxon>Endopterygota</taxon>
        <taxon>Diptera</taxon>
        <taxon>Brachycera</taxon>
        <taxon>Muscomorpha</taxon>
        <taxon>Ephydroidea</taxon>
        <taxon>Drosophilidae</taxon>
        <taxon>Drosophila</taxon>
    </lineage>
</organism>
<evidence type="ECO:0000313" key="1">
    <source>
        <dbReference type="EMBL" id="TDG49623.1"/>
    </source>
</evidence>
<sequence>MQLTFSPRSRLPFIKKTKNTMDDDTTNSEDINNTSTESFATADSREQNYVKTRCLQPQEVLSLDQKLNRIIVIQQTDQSYHQALEDIRDQTIISILVEPSFYGRHCKTSVIVIATANNTYVFDLKALGVIFPELCLLLEAEYPRKILHYSHRICDLLLHQHKLIINGICDTFVALCVARQDRSHCSLQDAIAIVLEISPTELTCHEITSANESVRTFTARPLSKGQLRYLAKLAILQHRLHDTLIYGNICSGLLEMSGKFSCEFNKQRKSDEVAMKMHPGSTAGFDCINPYYKISTSIE</sequence>
<dbReference type="GO" id="GO:0003676">
    <property type="term" value="F:nucleic acid binding"/>
    <property type="evidence" value="ECO:0007669"/>
    <property type="project" value="InterPro"/>
</dbReference>
<dbReference type="OMA" id="HYSHRIC"/>
<keyword evidence="2" id="KW-1185">Reference proteome</keyword>
<dbReference type="AlphaFoldDB" id="A0A484BLI1"/>
<reference evidence="1 2" key="1">
    <citation type="journal article" date="2019" name="J. Hered.">
        <title>An Improved Genome Assembly for Drosophila navojoa, the Basal Species in the mojavensis Cluster.</title>
        <authorList>
            <person name="Vanderlinde T."/>
            <person name="Dupim E.G."/>
            <person name="Nazario-Yepiz N.O."/>
            <person name="Carvalho A.B."/>
        </authorList>
    </citation>
    <scope>NUCLEOTIDE SEQUENCE [LARGE SCALE GENOMIC DNA]</scope>
    <source>
        <strain evidence="1">Navoj_Jal97</strain>
        <tissue evidence="1">Whole organism</tissue>
    </source>
</reference>
<dbReference type="GO" id="GO:1990923">
    <property type="term" value="C:PET complex"/>
    <property type="evidence" value="ECO:0007669"/>
    <property type="project" value="TreeGrafter"/>
</dbReference>
<dbReference type="GO" id="GO:0034587">
    <property type="term" value="P:piRNA processing"/>
    <property type="evidence" value="ECO:0007669"/>
    <property type="project" value="TreeGrafter"/>
</dbReference>
<evidence type="ECO:0008006" key="3">
    <source>
        <dbReference type="Google" id="ProtNLM"/>
    </source>
</evidence>
<dbReference type="EMBL" id="LSRL02000021">
    <property type="protein sequence ID" value="TDG49623.1"/>
    <property type="molecule type" value="Genomic_DNA"/>
</dbReference>
<gene>
    <name evidence="1" type="ORF">AWZ03_003861</name>
</gene>
<evidence type="ECO:0000313" key="2">
    <source>
        <dbReference type="Proteomes" id="UP000295192"/>
    </source>
</evidence>
<dbReference type="Gene3D" id="3.30.420.10">
    <property type="entry name" value="Ribonuclease H-like superfamily/Ribonuclease H"/>
    <property type="match status" value="1"/>
</dbReference>
<name>A0A484BLI1_DRONA</name>
<dbReference type="Proteomes" id="UP000295192">
    <property type="component" value="Unassembled WGS sequence"/>
</dbReference>